<protein>
    <submittedName>
        <fullName evidence="1">Uncharacterized protein</fullName>
    </submittedName>
</protein>
<sequence length="259" mass="28887">MTTPASFNGLQNDGTDANGQPSLKALTQRQERRLIAYLDEQFLELTRGFKKRAEPTTHLPTLSHYLVAAQQILVMILQVPPVEPSRSLRTAYLLRLTNDVLNSIPGYPADHRIMPRVVDWLDDLDQAWVAVLRSQVWDMEDGVGVDVEPEGKNEEEMISVDTYDEINGKAKKYPVSQTDITRLKSLLLAGVARLEEWVGGIGKGETGANDVETMMARMGVRDGLEDLFSSTWDELGEFAGYVLEQADEAVMEDSICEAD</sequence>
<reference evidence="1 2" key="1">
    <citation type="journal article" date="2019" name="Nat. Ecol. Evol.">
        <title>Megaphylogeny resolves global patterns of mushroom evolution.</title>
        <authorList>
            <person name="Varga T."/>
            <person name="Krizsan K."/>
            <person name="Foldi C."/>
            <person name="Dima B."/>
            <person name="Sanchez-Garcia M."/>
            <person name="Sanchez-Ramirez S."/>
            <person name="Szollosi G.J."/>
            <person name="Szarkandi J.G."/>
            <person name="Papp V."/>
            <person name="Albert L."/>
            <person name="Andreopoulos W."/>
            <person name="Angelini C."/>
            <person name="Antonin V."/>
            <person name="Barry K.W."/>
            <person name="Bougher N.L."/>
            <person name="Buchanan P."/>
            <person name="Buyck B."/>
            <person name="Bense V."/>
            <person name="Catcheside P."/>
            <person name="Chovatia M."/>
            <person name="Cooper J."/>
            <person name="Damon W."/>
            <person name="Desjardin D."/>
            <person name="Finy P."/>
            <person name="Geml J."/>
            <person name="Haridas S."/>
            <person name="Hughes K."/>
            <person name="Justo A."/>
            <person name="Karasinski D."/>
            <person name="Kautmanova I."/>
            <person name="Kiss B."/>
            <person name="Kocsube S."/>
            <person name="Kotiranta H."/>
            <person name="LaButti K.M."/>
            <person name="Lechner B.E."/>
            <person name="Liimatainen K."/>
            <person name="Lipzen A."/>
            <person name="Lukacs Z."/>
            <person name="Mihaltcheva S."/>
            <person name="Morgado L.N."/>
            <person name="Niskanen T."/>
            <person name="Noordeloos M.E."/>
            <person name="Ohm R.A."/>
            <person name="Ortiz-Santana B."/>
            <person name="Ovrebo C."/>
            <person name="Racz N."/>
            <person name="Riley R."/>
            <person name="Savchenko A."/>
            <person name="Shiryaev A."/>
            <person name="Soop K."/>
            <person name="Spirin V."/>
            <person name="Szebenyi C."/>
            <person name="Tomsovsky M."/>
            <person name="Tulloss R.E."/>
            <person name="Uehling J."/>
            <person name="Grigoriev I.V."/>
            <person name="Vagvolgyi C."/>
            <person name="Papp T."/>
            <person name="Martin F.M."/>
            <person name="Miettinen O."/>
            <person name="Hibbett D.S."/>
            <person name="Nagy L.G."/>
        </authorList>
    </citation>
    <scope>NUCLEOTIDE SEQUENCE [LARGE SCALE GENOMIC DNA]</scope>
    <source>
        <strain evidence="1 2">NL-1719</strain>
    </source>
</reference>
<dbReference type="Proteomes" id="UP000308600">
    <property type="component" value="Unassembled WGS sequence"/>
</dbReference>
<proteinExistence type="predicted"/>
<dbReference type="EMBL" id="ML208440">
    <property type="protein sequence ID" value="TFK65341.1"/>
    <property type="molecule type" value="Genomic_DNA"/>
</dbReference>
<evidence type="ECO:0000313" key="1">
    <source>
        <dbReference type="EMBL" id="TFK65341.1"/>
    </source>
</evidence>
<evidence type="ECO:0000313" key="2">
    <source>
        <dbReference type="Proteomes" id="UP000308600"/>
    </source>
</evidence>
<gene>
    <name evidence="1" type="ORF">BDN72DRAFT_845670</name>
</gene>
<name>A0ACD3AIF5_9AGAR</name>
<accession>A0ACD3AIF5</accession>
<keyword evidence="2" id="KW-1185">Reference proteome</keyword>
<organism evidence="1 2">
    <name type="scientific">Pluteus cervinus</name>
    <dbReference type="NCBI Taxonomy" id="181527"/>
    <lineage>
        <taxon>Eukaryota</taxon>
        <taxon>Fungi</taxon>
        <taxon>Dikarya</taxon>
        <taxon>Basidiomycota</taxon>
        <taxon>Agaricomycotina</taxon>
        <taxon>Agaricomycetes</taxon>
        <taxon>Agaricomycetidae</taxon>
        <taxon>Agaricales</taxon>
        <taxon>Pluteineae</taxon>
        <taxon>Pluteaceae</taxon>
        <taxon>Pluteus</taxon>
    </lineage>
</organism>